<evidence type="ECO:0008006" key="4">
    <source>
        <dbReference type="Google" id="ProtNLM"/>
    </source>
</evidence>
<sequence length="188" mass="21734">MLTFGKFSKQYNVPRASVYSIMNDLEETNINLYNECVDSSTGTKKLTDVGIQYILELRGITSSSETLERQKSDNVNTINVQDSDKDVLMAIDLLKKELDTRNRQFDILQDNYNKLAKGFKESNETLAELTKNQQLLTKQLQDNNLYIESLKHSQDKSETVQEEKETILDNEEVDNKQKKKSFFSRLFG</sequence>
<accession>A0A1J0A8P3</accession>
<dbReference type="EMBL" id="CP017268">
    <property type="protein sequence ID" value="APB32293.1"/>
    <property type="molecule type" value="Genomic_DNA"/>
</dbReference>
<evidence type="ECO:0000313" key="3">
    <source>
        <dbReference type="Proteomes" id="UP000191200"/>
    </source>
</evidence>
<proteinExistence type="predicted"/>
<gene>
    <name evidence="2" type="ORF">BHY08_10575</name>
</gene>
<dbReference type="KEGG" id="vte:BHY08_10575"/>
<keyword evidence="3" id="KW-1185">Reference proteome</keyword>
<keyword evidence="1" id="KW-0175">Coiled coil</keyword>
<keyword evidence="2" id="KW-0614">Plasmid</keyword>
<dbReference type="RefSeq" id="WP_071457897.1">
    <property type="nucleotide sequence ID" value="NZ_CP017268.1"/>
</dbReference>
<geneLocation type="plasmid" evidence="3">
    <name>ptb1 sequence</name>
</geneLocation>
<organism evidence="2 3">
    <name type="scientific">Vagococcus teuberi</name>
    <dbReference type="NCBI Taxonomy" id="519472"/>
    <lineage>
        <taxon>Bacteria</taxon>
        <taxon>Bacillati</taxon>
        <taxon>Bacillota</taxon>
        <taxon>Bacilli</taxon>
        <taxon>Lactobacillales</taxon>
        <taxon>Enterococcaceae</taxon>
        <taxon>Vagococcus</taxon>
    </lineage>
</organism>
<dbReference type="AlphaFoldDB" id="A0A1J0A8P3"/>
<dbReference type="Proteomes" id="UP000191200">
    <property type="component" value="Plasmid pTB1"/>
</dbReference>
<protein>
    <recommendedName>
        <fullName evidence="4">DUF536 domain-containing protein</fullName>
    </recommendedName>
</protein>
<evidence type="ECO:0000256" key="1">
    <source>
        <dbReference type="SAM" id="Coils"/>
    </source>
</evidence>
<feature type="coiled-coil region" evidence="1">
    <location>
        <begin position="91"/>
        <end position="139"/>
    </location>
</feature>
<dbReference type="OrthoDB" id="2200303at2"/>
<evidence type="ECO:0000313" key="2">
    <source>
        <dbReference type="EMBL" id="APB32293.1"/>
    </source>
</evidence>
<name>A0A1J0A8P3_9ENTE</name>
<reference evidence="2 3" key="1">
    <citation type="submission" date="2016-09" db="EMBL/GenBank/DDBJ databases">
        <title>Vagococcus teuberi sp. nov., isolated from the Malian artisanal sour milk fene.</title>
        <authorList>
            <person name="Wullschleger S."/>
            <person name="Seifert C."/>
            <person name="Baumgartner S."/>
            <person name="Lacroix C."/>
            <person name="Bonfoh B."/>
            <person name="Stevens M.J."/>
            <person name="Meile L."/>
        </authorList>
    </citation>
    <scope>NUCLEOTIDE SEQUENCE [LARGE SCALE GENOMIC DNA]</scope>
    <source>
        <strain evidence="2 3">DSM 21459</strain>
        <plasmid evidence="3">ptb1 sequence</plasmid>
    </source>
</reference>